<protein>
    <recommendedName>
        <fullName evidence="2">HTH cro/C1-type domain-containing protein</fullName>
    </recommendedName>
</protein>
<reference evidence="3 4" key="1">
    <citation type="journal article" date="2022" name="Microbiol. Resour. Announc.">
        <title>Complete Genome Sequences of Thermus Strains Isolated from Senami Hot Spring in Japan.</title>
        <authorList>
            <person name="Miyazaki K."/>
        </authorList>
    </citation>
    <scope>NUCLEOTIDE SEQUENCE [LARGE SCALE GENOMIC DNA]</scope>
    <source>
        <strain evidence="3 4">SNM4-1</strain>
    </source>
</reference>
<dbReference type="PANTHER" id="PTHR34475">
    <property type="match status" value="1"/>
</dbReference>
<organism evidence="3 4">
    <name type="scientific">Thermus brockianus</name>
    <dbReference type="NCBI Taxonomy" id="56956"/>
    <lineage>
        <taxon>Bacteria</taxon>
        <taxon>Thermotogati</taxon>
        <taxon>Deinococcota</taxon>
        <taxon>Deinococci</taxon>
        <taxon>Thermales</taxon>
        <taxon>Thermaceae</taxon>
        <taxon>Thermus</taxon>
    </lineage>
</organism>
<dbReference type="Gene3D" id="1.10.260.40">
    <property type="entry name" value="lambda repressor-like DNA-binding domains"/>
    <property type="match status" value="1"/>
</dbReference>
<dbReference type="Pfam" id="PF13464">
    <property type="entry name" value="RodZ_C"/>
    <property type="match status" value="1"/>
</dbReference>
<proteinExistence type="predicted"/>
<feature type="transmembrane region" description="Helical" evidence="1">
    <location>
        <begin position="91"/>
        <end position="112"/>
    </location>
</feature>
<dbReference type="SMART" id="SM00530">
    <property type="entry name" value="HTH_XRE"/>
    <property type="match status" value="1"/>
</dbReference>
<evidence type="ECO:0000256" key="1">
    <source>
        <dbReference type="SAM" id="Phobius"/>
    </source>
</evidence>
<evidence type="ECO:0000259" key="2">
    <source>
        <dbReference type="PROSITE" id="PS50943"/>
    </source>
</evidence>
<dbReference type="RefSeq" id="WP_244362015.1">
    <property type="nucleotide sequence ID" value="NZ_AP025593.1"/>
</dbReference>
<dbReference type="InterPro" id="IPR010982">
    <property type="entry name" value="Lambda_DNA-bd_dom_sf"/>
</dbReference>
<dbReference type="Proteomes" id="UP000831120">
    <property type="component" value="Chromosome"/>
</dbReference>
<dbReference type="SUPFAM" id="SSF47413">
    <property type="entry name" value="lambda repressor-like DNA-binding domains"/>
    <property type="match status" value="1"/>
</dbReference>
<dbReference type="EMBL" id="AP025593">
    <property type="protein sequence ID" value="BDG16583.1"/>
    <property type="molecule type" value="Genomic_DNA"/>
</dbReference>
<dbReference type="PANTHER" id="PTHR34475:SF1">
    <property type="entry name" value="CYTOSKELETON PROTEIN RODZ"/>
    <property type="match status" value="1"/>
</dbReference>
<dbReference type="InterPro" id="IPR001387">
    <property type="entry name" value="Cro/C1-type_HTH"/>
</dbReference>
<keyword evidence="1" id="KW-1133">Transmembrane helix</keyword>
<dbReference type="Pfam" id="PF13413">
    <property type="entry name" value="HTH_25"/>
    <property type="match status" value="1"/>
</dbReference>
<feature type="domain" description="HTH cro/C1-type" evidence="2">
    <location>
        <begin position="8"/>
        <end position="26"/>
    </location>
</feature>
<sequence length="287" mass="31542">MCELGERLRRAREERGLSLKEAAERLSLKVGVLEALEACRFAELPEPALARGYLRRYARLLGLDPEPLLALYPKAPTLEPPPPPQRRGRPWALWLFLLLGLGALGYGAYLLLRPAPTQVVAVPEPPKPPEPLRYTLRVGSEPPGARVYLDGFYLGQTPLVTPPLEGGRRVLRVELPGYAPWEEEIALDRHLSLNVRLTPLPQAPSPAPAPSAQAGKLVLRLEGRSWLRVTQGEKRLYEGIPEVGTELSFDLPVEVRAGNPGGVRVLLDGKDLGLMGEPGKPLTRSFP</sequence>
<dbReference type="InterPro" id="IPR050400">
    <property type="entry name" value="Bact_Cytoskel_RodZ"/>
</dbReference>
<dbReference type="InterPro" id="IPR025194">
    <property type="entry name" value="RodZ-like_C"/>
</dbReference>
<dbReference type="PROSITE" id="PS50943">
    <property type="entry name" value="HTH_CROC1"/>
    <property type="match status" value="1"/>
</dbReference>
<dbReference type="Pfam" id="PF08308">
    <property type="entry name" value="PEGA"/>
    <property type="match status" value="1"/>
</dbReference>
<keyword evidence="1" id="KW-0812">Transmembrane</keyword>
<keyword evidence="4" id="KW-1185">Reference proteome</keyword>
<evidence type="ECO:0000313" key="3">
    <source>
        <dbReference type="EMBL" id="BDG16583.1"/>
    </source>
</evidence>
<keyword evidence="1" id="KW-0472">Membrane</keyword>
<dbReference type="InterPro" id="IPR013229">
    <property type="entry name" value="PEGA"/>
</dbReference>
<accession>A0ABM7XJU3</accession>
<evidence type="ECO:0000313" key="4">
    <source>
        <dbReference type="Proteomes" id="UP000831120"/>
    </source>
</evidence>
<name>A0ABM7XJU3_THEBO</name>
<gene>
    <name evidence="3" type="ORF">TbrSNM41_13170</name>
</gene>